<reference evidence="1" key="1">
    <citation type="submission" date="2020-02" db="EMBL/GenBank/DDBJ databases">
        <authorList>
            <person name="Meier V. D."/>
        </authorList>
    </citation>
    <scope>NUCLEOTIDE SEQUENCE</scope>
    <source>
        <strain evidence="1">AVDCRST_MAG69</strain>
    </source>
</reference>
<evidence type="ECO:0000313" key="1">
    <source>
        <dbReference type="EMBL" id="CAA9514595.1"/>
    </source>
</evidence>
<gene>
    <name evidence="1" type="ORF">AVDCRST_MAG69-2688</name>
</gene>
<organism evidence="1">
    <name type="scientific">uncultured Solirubrobacteraceae bacterium</name>
    <dbReference type="NCBI Taxonomy" id="1162706"/>
    <lineage>
        <taxon>Bacteria</taxon>
        <taxon>Bacillati</taxon>
        <taxon>Actinomycetota</taxon>
        <taxon>Thermoleophilia</taxon>
        <taxon>Solirubrobacterales</taxon>
        <taxon>Solirubrobacteraceae</taxon>
        <taxon>environmental samples</taxon>
    </lineage>
</organism>
<accession>A0A6J4T5M5</accession>
<protein>
    <submittedName>
        <fullName evidence="1">Uncharacterized protein</fullName>
    </submittedName>
</protein>
<proteinExistence type="predicted"/>
<dbReference type="EMBL" id="CADCVP010000296">
    <property type="protein sequence ID" value="CAA9514595.1"/>
    <property type="molecule type" value="Genomic_DNA"/>
</dbReference>
<dbReference type="AlphaFoldDB" id="A0A6J4T5M5"/>
<name>A0A6J4T5M5_9ACTN</name>
<sequence>MLGADAGPAPDDLHALWSRPAKTIKAEGRLVCGGDHGFCLPGKACR</sequence>